<dbReference type="Proteomes" id="UP001199919">
    <property type="component" value="Unassembled WGS sequence"/>
</dbReference>
<evidence type="ECO:0000313" key="4">
    <source>
        <dbReference type="EMBL" id="MCD8742433.1"/>
    </source>
</evidence>
<keyword evidence="5" id="KW-1185">Reference proteome</keyword>
<keyword evidence="4" id="KW-0326">Glycosidase</keyword>
<gene>
    <name evidence="1 4" type="primary">mqnB</name>
    <name evidence="4" type="ORF">LT679_17620</name>
</gene>
<protein>
    <recommendedName>
        <fullName evidence="1 2">Futalosine hydrolase</fullName>
        <shortName evidence="1">FL hydrolase</shortName>
        <ecNumber evidence="1 2">3.2.2.26</ecNumber>
    </recommendedName>
    <alternativeName>
        <fullName evidence="1">Futalosine nucleosidase</fullName>
    </alternativeName>
    <alternativeName>
        <fullName evidence="1">Menaquinone biosynthetic enzyme MqnB</fullName>
    </alternativeName>
</protein>
<comment type="function">
    <text evidence="1">Catalyzes the hydrolysis of futalosine (FL) to dehypoxanthine futalosine (DHFL) and hypoxanthine, a step in the biosynthesis of menaquinone (MK, vitamin K2).</text>
</comment>
<dbReference type="CDD" id="cd17766">
    <property type="entry name" value="futalosine_nucleosidase_MqnB"/>
    <property type="match status" value="1"/>
</dbReference>
<dbReference type="GO" id="GO:0016798">
    <property type="term" value="F:hydrolase activity, acting on glycosyl bonds"/>
    <property type="evidence" value="ECO:0007669"/>
    <property type="project" value="UniProtKB-KW"/>
</dbReference>
<proteinExistence type="inferred from homology"/>
<dbReference type="NCBIfam" id="TIGR03664">
    <property type="entry name" value="fut_nucase"/>
    <property type="match status" value="1"/>
</dbReference>
<sequence length="245" mass="26464">MQIYKTKTGELFYISHDNYAIMQVLIVAATQPEVEGLISDFGFSISDSDNNQLLTANRRLPAGSNCNLLITGAGMVATAFALGRHLATNKYDLIINLGIAGSFNRDIALGAVCEITEDTLVELGAEDDGTFITIDDLGFGESRFIASYSLPASINIKKVTAVTVNTVHGNEASIQKLSSRVNADLESMEGAAFFYACKQAGVPCLQIRSVSNYVEKRNRAAWQIGPAIKNLNTFAAELLDDLLKD</sequence>
<name>A0ABS8U9I7_9SPHI</name>
<organism evidence="4 5">
    <name type="scientific">Mucilaginibacter roseus</name>
    <dbReference type="NCBI Taxonomy" id="1528868"/>
    <lineage>
        <taxon>Bacteria</taxon>
        <taxon>Pseudomonadati</taxon>
        <taxon>Bacteroidota</taxon>
        <taxon>Sphingobacteriia</taxon>
        <taxon>Sphingobacteriales</taxon>
        <taxon>Sphingobacteriaceae</taxon>
        <taxon>Mucilaginibacter</taxon>
    </lineage>
</organism>
<dbReference type="InterPro" id="IPR035994">
    <property type="entry name" value="Nucleoside_phosphorylase_sf"/>
</dbReference>
<comment type="catalytic activity">
    <reaction evidence="1">
        <text>futalosine + H2O = dehypoxanthine futalosine + hypoxanthine</text>
        <dbReference type="Rhea" id="RHEA:25904"/>
        <dbReference type="ChEBI" id="CHEBI:15377"/>
        <dbReference type="ChEBI" id="CHEBI:17368"/>
        <dbReference type="ChEBI" id="CHEBI:58863"/>
        <dbReference type="ChEBI" id="CHEBI:58864"/>
        <dbReference type="EC" id="3.2.2.26"/>
    </reaction>
</comment>
<dbReference type="Pfam" id="PF01048">
    <property type="entry name" value="PNP_UDP_1"/>
    <property type="match status" value="1"/>
</dbReference>
<keyword evidence="1" id="KW-0474">Menaquinone biosynthesis</keyword>
<dbReference type="RefSeq" id="WP_232178988.1">
    <property type="nucleotide sequence ID" value="NZ_JAJPWV010000006.1"/>
</dbReference>
<feature type="domain" description="Nucleoside phosphorylase" evidence="3">
    <location>
        <begin position="25"/>
        <end position="243"/>
    </location>
</feature>
<accession>A0ABS8U9I7</accession>
<dbReference type="HAMAP" id="MF_00991">
    <property type="entry name" value="MqnB"/>
    <property type="match status" value="1"/>
</dbReference>
<dbReference type="PANTHER" id="PTHR46832">
    <property type="entry name" value="5'-METHYLTHIOADENOSINE/S-ADENOSYLHOMOCYSTEINE NUCLEOSIDASE"/>
    <property type="match status" value="1"/>
</dbReference>
<dbReference type="EMBL" id="JAJPWV010000006">
    <property type="protein sequence ID" value="MCD8742433.1"/>
    <property type="molecule type" value="Genomic_DNA"/>
</dbReference>
<evidence type="ECO:0000256" key="1">
    <source>
        <dbReference type="HAMAP-Rule" id="MF_00991"/>
    </source>
</evidence>
<evidence type="ECO:0000313" key="5">
    <source>
        <dbReference type="Proteomes" id="UP001199919"/>
    </source>
</evidence>
<dbReference type="EC" id="3.2.2.26" evidence="1 2"/>
<dbReference type="InterPro" id="IPR019963">
    <property type="entry name" value="FL_hydrolase_MqnB"/>
</dbReference>
<reference evidence="4 5" key="1">
    <citation type="submission" date="2021-12" db="EMBL/GenBank/DDBJ databases">
        <title>Mucilaginibacter roseus genome.</title>
        <authorList>
            <person name="Ferreira J.R."/>
            <person name="Newman J.D."/>
        </authorList>
    </citation>
    <scope>NUCLEOTIDE SEQUENCE [LARGE SCALE GENOMIC DNA]</scope>
    <source>
        <strain evidence="4 5">LMG 28454</strain>
    </source>
</reference>
<comment type="similarity">
    <text evidence="1">Belongs to the PNP/UDP phosphorylase family. Futalosine hydrolase subfamily.</text>
</comment>
<evidence type="ECO:0000259" key="3">
    <source>
        <dbReference type="Pfam" id="PF01048"/>
    </source>
</evidence>
<evidence type="ECO:0000256" key="2">
    <source>
        <dbReference type="NCBIfam" id="TIGR03664"/>
    </source>
</evidence>
<comment type="pathway">
    <text evidence="1">Quinol/quinone metabolism; menaquinone biosynthesis.</text>
</comment>
<dbReference type="PANTHER" id="PTHR46832:SF2">
    <property type="entry name" value="FUTALOSINE HYDROLASE"/>
    <property type="match status" value="1"/>
</dbReference>
<keyword evidence="1 4" id="KW-0378">Hydrolase</keyword>
<dbReference type="Gene3D" id="3.40.50.1580">
    <property type="entry name" value="Nucleoside phosphorylase domain"/>
    <property type="match status" value="1"/>
</dbReference>
<dbReference type="SUPFAM" id="SSF53167">
    <property type="entry name" value="Purine and uridine phosphorylases"/>
    <property type="match status" value="1"/>
</dbReference>
<dbReference type="InterPro" id="IPR000845">
    <property type="entry name" value="Nucleoside_phosphorylase_d"/>
</dbReference>
<comment type="caution">
    <text evidence="4">The sequence shown here is derived from an EMBL/GenBank/DDBJ whole genome shotgun (WGS) entry which is preliminary data.</text>
</comment>